<dbReference type="PANTHER" id="PTHR30441">
    <property type="entry name" value="DUF748 DOMAIN-CONTAINING PROTEIN"/>
    <property type="match status" value="1"/>
</dbReference>
<gene>
    <name evidence="2" type="ORF">V8G56_03870</name>
</gene>
<dbReference type="Proteomes" id="UP001610104">
    <property type="component" value="Unassembled WGS sequence"/>
</dbReference>
<accession>A0ABW7MMJ4</accession>
<dbReference type="EMBL" id="JBAWKC010000001">
    <property type="protein sequence ID" value="MFH6767864.1"/>
    <property type="molecule type" value="Genomic_DNA"/>
</dbReference>
<dbReference type="Pfam" id="PF05359">
    <property type="entry name" value="DUF748"/>
    <property type="match status" value="1"/>
</dbReference>
<keyword evidence="3" id="KW-1185">Reference proteome</keyword>
<keyword evidence="1" id="KW-0472">Membrane</keyword>
<keyword evidence="1" id="KW-1133">Transmembrane helix</keyword>
<organism evidence="2 3">
    <name type="scientific">Gaetbulibacter aquiaggeris</name>
    <dbReference type="NCBI Taxonomy" id="1735373"/>
    <lineage>
        <taxon>Bacteria</taxon>
        <taxon>Pseudomonadati</taxon>
        <taxon>Bacteroidota</taxon>
        <taxon>Flavobacteriia</taxon>
        <taxon>Flavobacteriales</taxon>
        <taxon>Flavobacteriaceae</taxon>
        <taxon>Gaetbulibacter</taxon>
    </lineage>
</organism>
<keyword evidence="1" id="KW-0812">Transmembrane</keyword>
<evidence type="ECO:0000313" key="2">
    <source>
        <dbReference type="EMBL" id="MFH6767864.1"/>
    </source>
</evidence>
<reference evidence="2 3" key="1">
    <citation type="submission" date="2024-02" db="EMBL/GenBank/DDBJ databases">
        <title>A Gaetbulibacter species isolated from tidal flats and genomic insights of their niches.</title>
        <authorList>
            <person name="Ye Y."/>
        </authorList>
    </citation>
    <scope>NUCLEOTIDE SEQUENCE [LARGE SCALE GENOMIC DNA]</scope>
    <source>
        <strain evidence="2 3">KEM-8</strain>
    </source>
</reference>
<dbReference type="InterPro" id="IPR052894">
    <property type="entry name" value="AsmA-related"/>
</dbReference>
<dbReference type="RefSeq" id="WP_395437144.1">
    <property type="nucleotide sequence ID" value="NZ_JBAWKC010000001.1"/>
</dbReference>
<sequence>MAIRIKILKRGHLIFLGCVFLLLFFLPLIIKNYVVKISKEFVGRQIEIGTLKYNYFTSTARVYDFKMFEQNEKDVFTSFDTLIIDLEPIRLFYNEKDIEQFYLKGLVVKMVMKDSVFNFHDLITFHTSSEDTTANNSVTAEPVKYNLSNIEIKDANFFFDNQTVGKETHIEDFSFIIPYVSWDQKEKSNADVKFNFRNGGYLESDLNINPVDGEFDAMITVKDLFLEPFYEYVLEYSEVNSFDGLLNCQILIKGNTNDPVKSIVTGHVDVHDFVMTNANNKKFLGATRVDCILKDIDYHNSHYVIDSLKLYEPYAYFEMDSVTNNMFRIFKLYPEPEETAIDSTSSMYYAIHNLSVNKGVLDYSDNLTGKRFDYHLSDVTAESKDIFSDAEWVNIYSEMLLNNRGTLNAKLGFIPSDYTNLNLDLTIENFLLSDINVYSSYYTGHNILKGDFYYYSQSKITNGNIKSENKLLVKNVSVSNNKSGLYSLPLKFALFLLKDKNGDVNLEIPVRGDLNDPQVSVGKIVWNTFKNLIIKTVASPINFLAGLVDGDPKEFEELKFTYTDTIPSERQFRKLDKLLEMESKKEGLKIELNHFVDPDLQREAIAYSELGKQYFRDTEKDYLTEDTDFEMYLRTLMGNDSISIKEAVHQLMKPQTADSLANLFNKALIKNTQEYLFRMKDSTNITVITSELKEHENIGSISRFKIKYDMLEASDEKKSNSDSKELN</sequence>
<comment type="caution">
    <text evidence="2">The sequence shown here is derived from an EMBL/GenBank/DDBJ whole genome shotgun (WGS) entry which is preliminary data.</text>
</comment>
<evidence type="ECO:0000256" key="1">
    <source>
        <dbReference type="SAM" id="Phobius"/>
    </source>
</evidence>
<proteinExistence type="predicted"/>
<evidence type="ECO:0000313" key="3">
    <source>
        <dbReference type="Proteomes" id="UP001610104"/>
    </source>
</evidence>
<protein>
    <submittedName>
        <fullName evidence="2">DUF748 domain-containing protein</fullName>
    </submittedName>
</protein>
<name>A0ABW7MMJ4_9FLAO</name>
<dbReference type="PANTHER" id="PTHR30441:SF8">
    <property type="entry name" value="DUF748 DOMAIN-CONTAINING PROTEIN"/>
    <property type="match status" value="1"/>
</dbReference>
<dbReference type="InterPro" id="IPR008023">
    <property type="entry name" value="DUF748"/>
</dbReference>
<feature type="transmembrane region" description="Helical" evidence="1">
    <location>
        <begin position="12"/>
        <end position="30"/>
    </location>
</feature>